<accession>A0A4Q7N3D8</accession>
<gene>
    <name evidence="8" type="ORF">EV199_0820</name>
</gene>
<name>A0A4Q7N3D8_9BACT</name>
<proteinExistence type="predicted"/>
<feature type="transmembrane region" description="Helical" evidence="6">
    <location>
        <begin position="739"/>
        <end position="761"/>
    </location>
</feature>
<comment type="caution">
    <text evidence="8">The sequence shown here is derived from an EMBL/GenBank/DDBJ whole genome shotgun (WGS) entry which is preliminary data.</text>
</comment>
<dbReference type="InterPro" id="IPR051449">
    <property type="entry name" value="ABC-2_transporter_component"/>
</dbReference>
<protein>
    <submittedName>
        <fullName evidence="8">ABC-2 type transport system permease protein</fullName>
    </submittedName>
</protein>
<evidence type="ECO:0000256" key="3">
    <source>
        <dbReference type="ARBA" id="ARBA00022692"/>
    </source>
</evidence>
<feature type="transmembrane region" description="Helical" evidence="6">
    <location>
        <begin position="76"/>
        <end position="101"/>
    </location>
</feature>
<keyword evidence="9" id="KW-1185">Reference proteome</keyword>
<dbReference type="AlphaFoldDB" id="A0A4Q7N3D8"/>
<evidence type="ECO:0000313" key="8">
    <source>
        <dbReference type="EMBL" id="RZS74968.1"/>
    </source>
</evidence>
<dbReference type="OrthoDB" id="609779at2"/>
<dbReference type="RefSeq" id="WP_130539386.1">
    <property type="nucleotide sequence ID" value="NZ_CP042431.1"/>
</dbReference>
<feature type="transmembrane region" description="Helical" evidence="6">
    <location>
        <begin position="147"/>
        <end position="168"/>
    </location>
</feature>
<evidence type="ECO:0000256" key="2">
    <source>
        <dbReference type="ARBA" id="ARBA00022475"/>
    </source>
</evidence>
<keyword evidence="4 6" id="KW-1133">Transmembrane helix</keyword>
<evidence type="ECO:0000313" key="9">
    <source>
        <dbReference type="Proteomes" id="UP000293874"/>
    </source>
</evidence>
<dbReference type="Pfam" id="PF12679">
    <property type="entry name" value="ABC2_membrane_2"/>
    <property type="match status" value="1"/>
</dbReference>
<dbReference type="PANTHER" id="PTHR30294">
    <property type="entry name" value="MEMBRANE COMPONENT OF ABC TRANSPORTER YHHJ-RELATED"/>
    <property type="match status" value="1"/>
</dbReference>
<dbReference type="GO" id="GO:0005886">
    <property type="term" value="C:plasma membrane"/>
    <property type="evidence" value="ECO:0007669"/>
    <property type="project" value="UniProtKB-SubCell"/>
</dbReference>
<feature type="transmembrane region" description="Helical" evidence="6">
    <location>
        <begin position="175"/>
        <end position="193"/>
    </location>
</feature>
<keyword evidence="3 6" id="KW-0812">Transmembrane</keyword>
<evidence type="ECO:0000256" key="1">
    <source>
        <dbReference type="ARBA" id="ARBA00004651"/>
    </source>
</evidence>
<dbReference type="Pfam" id="PF09822">
    <property type="entry name" value="ABC_transp_aux"/>
    <property type="match status" value="1"/>
</dbReference>
<feature type="transmembrane region" description="Helical" evidence="6">
    <location>
        <begin position="113"/>
        <end position="135"/>
    </location>
</feature>
<evidence type="ECO:0000256" key="5">
    <source>
        <dbReference type="ARBA" id="ARBA00023136"/>
    </source>
</evidence>
<keyword evidence="2" id="KW-1003">Cell membrane</keyword>
<dbReference type="Proteomes" id="UP000293874">
    <property type="component" value="Unassembled WGS sequence"/>
</dbReference>
<dbReference type="InterPro" id="IPR019196">
    <property type="entry name" value="ABC_transp_unknown"/>
</dbReference>
<reference evidence="8 9" key="1">
    <citation type="submission" date="2019-02" db="EMBL/GenBank/DDBJ databases">
        <title>Genomic Encyclopedia of Type Strains, Phase IV (KMG-IV): sequencing the most valuable type-strain genomes for metagenomic binning, comparative biology and taxonomic classification.</title>
        <authorList>
            <person name="Goeker M."/>
        </authorList>
    </citation>
    <scope>NUCLEOTIDE SEQUENCE [LARGE SCALE GENOMIC DNA]</scope>
    <source>
        <strain evidence="8 9">DSM 18116</strain>
    </source>
</reference>
<sequence length="766" mass="86403">MRTVLKIARNELYQLFYSPIAWLLLVVFLVQPAIHFFDSLEHLSRLQSFDGSLRGGLTSNLFSGAYSTLGGIVEKAYLYIPLLTMGLIGKEVASGTIRLLLSSPVKVQWIVWGKYLAITVFNLLLVSIAGIFMLLTSYSLNTPDTGLMWSGLLGLFLLLSAFGAIGLFISSLSEYQIVAALGTLILFAAMSYLRNVWQEYDFIRDLTYYLSLEGRVQQFLEGLISTKNLLYYLLIILLFIGFTIIRLRKLIIPASRTIQLVRYSSLVLVVMVIGYFSSRPGWVKYFDNTATRAWTLGPEIQQILHSMNEGPLNITCYVNILDNTFHKGAPARRISDLENWESYQWFKTDIHINYVYYYDSVISDEGFYKQHKEMSLRQVAEKRAKSNKMKIDRFKTPEEMQSLINLKPELNSYVIQLEYQGAKCILRTFNDLLFYPGPAETGAALKRLLDPNVPRIAFLEGHFERPLQMVGDRGFNELAAKIKSRRSLVNQGFDFVSLRLDSTGIPENINAVVIADPRSDFTTLELQQLQRYIDGGGNLLILGEPEKQSILNGLLEKLGLQLMEGQMVQQDVTYSPDYLQAGLSEHANSIYGQLAPYLKYEVGVSMPGVVPISPLKGSPFKFMPVVLNDPSNSWYTRHRLVTDSAVAQFSPEKGDLKLALPLAATLSRKFAGKEQRIAVVGDADFLSNIELNKPHPATANFSLGTGLLSWLCYGEYPVRISKIPPEDNRVTITDKTFSLLYYLVLFALPGILLLTGGLILLRRRKY</sequence>
<feature type="domain" description="ABC-type uncharacterised transport system" evidence="7">
    <location>
        <begin position="454"/>
        <end position="694"/>
    </location>
</feature>
<feature type="transmembrane region" description="Helical" evidence="6">
    <location>
        <begin position="12"/>
        <end position="34"/>
    </location>
</feature>
<dbReference type="EMBL" id="SGXA01000001">
    <property type="protein sequence ID" value="RZS74968.1"/>
    <property type="molecule type" value="Genomic_DNA"/>
</dbReference>
<keyword evidence="5 6" id="KW-0472">Membrane</keyword>
<dbReference type="PANTHER" id="PTHR30294:SF29">
    <property type="entry name" value="MULTIDRUG ABC TRANSPORTER PERMEASE YBHS-RELATED"/>
    <property type="match status" value="1"/>
</dbReference>
<comment type="subcellular location">
    <subcellularLocation>
        <location evidence="1">Cell membrane</location>
        <topology evidence="1">Multi-pass membrane protein</topology>
    </subcellularLocation>
</comment>
<dbReference type="GO" id="GO:0140359">
    <property type="term" value="F:ABC-type transporter activity"/>
    <property type="evidence" value="ECO:0007669"/>
    <property type="project" value="InterPro"/>
</dbReference>
<evidence type="ECO:0000256" key="6">
    <source>
        <dbReference type="SAM" id="Phobius"/>
    </source>
</evidence>
<evidence type="ECO:0000256" key="4">
    <source>
        <dbReference type="ARBA" id="ARBA00022989"/>
    </source>
</evidence>
<evidence type="ECO:0000259" key="7">
    <source>
        <dbReference type="Pfam" id="PF09822"/>
    </source>
</evidence>
<feature type="transmembrane region" description="Helical" evidence="6">
    <location>
        <begin position="260"/>
        <end position="278"/>
    </location>
</feature>
<organism evidence="8 9">
    <name type="scientific">Pseudobacter ginsenosidimutans</name>
    <dbReference type="NCBI Taxonomy" id="661488"/>
    <lineage>
        <taxon>Bacteria</taxon>
        <taxon>Pseudomonadati</taxon>
        <taxon>Bacteroidota</taxon>
        <taxon>Chitinophagia</taxon>
        <taxon>Chitinophagales</taxon>
        <taxon>Chitinophagaceae</taxon>
        <taxon>Pseudobacter</taxon>
    </lineage>
</organism>
<feature type="transmembrane region" description="Helical" evidence="6">
    <location>
        <begin position="229"/>
        <end position="248"/>
    </location>
</feature>